<feature type="compositionally biased region" description="Basic residues" evidence="1">
    <location>
        <begin position="328"/>
        <end position="339"/>
    </location>
</feature>
<dbReference type="PANTHER" id="PTHR31286:SF99">
    <property type="entry name" value="DUF4283 DOMAIN-CONTAINING PROTEIN"/>
    <property type="match status" value="1"/>
</dbReference>
<dbReference type="InterPro" id="IPR040256">
    <property type="entry name" value="At4g02000-like"/>
</dbReference>
<feature type="compositionally biased region" description="Basic residues" evidence="1">
    <location>
        <begin position="391"/>
        <end position="404"/>
    </location>
</feature>
<evidence type="ECO:0000256" key="1">
    <source>
        <dbReference type="SAM" id="MobiDB-lite"/>
    </source>
</evidence>
<dbReference type="PANTHER" id="PTHR31286">
    <property type="entry name" value="GLYCINE-RICH CELL WALL STRUCTURAL PROTEIN 1.8-LIKE"/>
    <property type="match status" value="1"/>
</dbReference>
<proteinExistence type="predicted"/>
<organism evidence="2 3">
    <name type="scientific">Cinchona calisaya</name>
    <dbReference type="NCBI Taxonomy" id="153742"/>
    <lineage>
        <taxon>Eukaryota</taxon>
        <taxon>Viridiplantae</taxon>
        <taxon>Streptophyta</taxon>
        <taxon>Embryophyta</taxon>
        <taxon>Tracheophyta</taxon>
        <taxon>Spermatophyta</taxon>
        <taxon>Magnoliopsida</taxon>
        <taxon>eudicotyledons</taxon>
        <taxon>Gunneridae</taxon>
        <taxon>Pentapetalae</taxon>
        <taxon>asterids</taxon>
        <taxon>lamiids</taxon>
        <taxon>Gentianales</taxon>
        <taxon>Rubiaceae</taxon>
        <taxon>Cinchonoideae</taxon>
        <taxon>Cinchoneae</taxon>
        <taxon>Cinchona</taxon>
    </lineage>
</organism>
<evidence type="ECO:0008006" key="4">
    <source>
        <dbReference type="Google" id="ProtNLM"/>
    </source>
</evidence>
<sequence length="404" mass="46099">MEKTYPTCHTLPSSPSLPPLAPPFTESFKDALSIPSFIMGSENSQNILLMDDNQDPSLIVKPFGRSLGFKFFDLKMRELWRPNGNLDMADLGKDFFMTRFHDLNDYFKVLAWGPGFINIVFLTIRLCEPSFNLESVSHNLAMVWIRLPNLPIEYYDHHILLKMGSQLGKLVKIDTKTVSGRGRFARLCIQIDLDKPVMHSIKAGDLIQAIQYEEFFDERRSRFFCDDRGSQIGALDASAIQDEDPLKALNSDNLHIYINQKLSLSMKILNPKVNNGLLPPLLAILEKSLSLEEGELHEGNQSPRKRYKGTQERYESDDDNQPLSNGSHRLKPRTRRHRIHVENSESRSSKPKDGSMKRFGVNHLPNSRGVEGKIAYFGPRETKEQILRLPSRVHPKNSKKLGNS</sequence>
<comment type="caution">
    <text evidence="2">The sequence shown here is derived from an EMBL/GenBank/DDBJ whole genome shotgun (WGS) entry which is preliminary data.</text>
</comment>
<dbReference type="Proteomes" id="UP001630127">
    <property type="component" value="Unassembled WGS sequence"/>
</dbReference>
<accession>A0ABD3APL8</accession>
<reference evidence="2 3" key="1">
    <citation type="submission" date="2024-11" db="EMBL/GenBank/DDBJ databases">
        <title>A near-complete genome assembly of Cinchona calisaya.</title>
        <authorList>
            <person name="Lian D.C."/>
            <person name="Zhao X.W."/>
            <person name="Wei L."/>
        </authorList>
    </citation>
    <scope>NUCLEOTIDE SEQUENCE [LARGE SCALE GENOMIC DNA]</scope>
    <source>
        <tissue evidence="2">Nenye</tissue>
    </source>
</reference>
<name>A0ABD3APL8_9GENT</name>
<keyword evidence="3" id="KW-1185">Reference proteome</keyword>
<dbReference type="EMBL" id="JBJUIK010000003">
    <property type="protein sequence ID" value="KAL3533131.1"/>
    <property type="molecule type" value="Genomic_DNA"/>
</dbReference>
<protein>
    <recommendedName>
        <fullName evidence="4">DUF4283 domain-containing protein</fullName>
    </recommendedName>
</protein>
<feature type="region of interest" description="Disordered" evidence="1">
    <location>
        <begin position="294"/>
        <end position="404"/>
    </location>
</feature>
<gene>
    <name evidence="2" type="ORF">ACH5RR_006652</name>
</gene>
<evidence type="ECO:0000313" key="3">
    <source>
        <dbReference type="Proteomes" id="UP001630127"/>
    </source>
</evidence>
<evidence type="ECO:0000313" key="2">
    <source>
        <dbReference type="EMBL" id="KAL3533131.1"/>
    </source>
</evidence>
<feature type="compositionally biased region" description="Basic and acidic residues" evidence="1">
    <location>
        <begin position="340"/>
        <end position="356"/>
    </location>
</feature>
<dbReference type="AlphaFoldDB" id="A0ABD3APL8"/>